<keyword evidence="2" id="KW-1185">Reference proteome</keyword>
<name>G0R913_HYPJQ</name>
<evidence type="ECO:0000313" key="1">
    <source>
        <dbReference type="EMBL" id="EGR52965.1"/>
    </source>
</evidence>
<dbReference type="GeneID" id="18480529"/>
<dbReference type="VEuPathDB" id="FungiDB:TRIREDRAFT_103016"/>
<dbReference type="Proteomes" id="UP000008984">
    <property type="component" value="Unassembled WGS sequence"/>
</dbReference>
<sequence length="147" mass="16237">MSMATGCSAGLKAIAAAERCNYSSYSKRADEVPTYLKPSAAPLRAKGSSIPERLLGYSGVWFIVKASLKVASYMHADTDGKLLYERLSDGLVPEFSSWRTCISSPFSGACRLTRSAIEWVLLSLPIEKFWVIKSQNTPSRKILRMHV</sequence>
<accession>G0R913</accession>
<protein>
    <submittedName>
        <fullName evidence="1">Predicted protein</fullName>
    </submittedName>
</protein>
<reference evidence="1 2" key="1">
    <citation type="journal article" date="2008" name="Nat. Biotechnol.">
        <title>Genome sequencing and analysis of the biomass-degrading fungus Trichoderma reesei (syn. Hypocrea jecorina).</title>
        <authorList>
            <person name="Martinez D."/>
            <person name="Berka R.M."/>
            <person name="Henrissat B."/>
            <person name="Saloheimo M."/>
            <person name="Arvas M."/>
            <person name="Baker S.E."/>
            <person name="Chapman J."/>
            <person name="Chertkov O."/>
            <person name="Coutinho P.M."/>
            <person name="Cullen D."/>
            <person name="Danchin E.G."/>
            <person name="Grigoriev I.V."/>
            <person name="Harris P."/>
            <person name="Jackson M."/>
            <person name="Kubicek C.P."/>
            <person name="Han C.S."/>
            <person name="Ho I."/>
            <person name="Larrondo L.F."/>
            <person name="de Leon A.L."/>
            <person name="Magnuson J.K."/>
            <person name="Merino S."/>
            <person name="Misra M."/>
            <person name="Nelson B."/>
            <person name="Putnam N."/>
            <person name="Robbertse B."/>
            <person name="Salamov A.A."/>
            <person name="Schmoll M."/>
            <person name="Terry A."/>
            <person name="Thayer N."/>
            <person name="Westerholm-Parvinen A."/>
            <person name="Schoch C.L."/>
            <person name="Yao J."/>
            <person name="Barabote R."/>
            <person name="Nelson M.A."/>
            <person name="Detter C."/>
            <person name="Bruce D."/>
            <person name="Kuske C.R."/>
            <person name="Xie G."/>
            <person name="Richardson P."/>
            <person name="Rokhsar D.S."/>
            <person name="Lucas S.M."/>
            <person name="Rubin E.M."/>
            <person name="Dunn-Coleman N."/>
            <person name="Ward M."/>
            <person name="Brettin T.S."/>
        </authorList>
    </citation>
    <scope>NUCLEOTIDE SEQUENCE [LARGE SCALE GENOMIC DNA]</scope>
    <source>
        <strain evidence="1 2">QM6a</strain>
    </source>
</reference>
<organism evidence="2">
    <name type="scientific">Hypocrea jecorina (strain QM6a)</name>
    <name type="common">Trichoderma reesei</name>
    <dbReference type="NCBI Taxonomy" id="431241"/>
    <lineage>
        <taxon>Eukaryota</taxon>
        <taxon>Fungi</taxon>
        <taxon>Dikarya</taxon>
        <taxon>Ascomycota</taxon>
        <taxon>Pezizomycotina</taxon>
        <taxon>Sordariomycetes</taxon>
        <taxon>Hypocreomycetidae</taxon>
        <taxon>Hypocreales</taxon>
        <taxon>Hypocreaceae</taxon>
        <taxon>Trichoderma</taxon>
    </lineage>
</organism>
<gene>
    <name evidence="1" type="ORF">TRIREDRAFT_103016</name>
</gene>
<evidence type="ECO:0000313" key="2">
    <source>
        <dbReference type="Proteomes" id="UP000008984"/>
    </source>
</evidence>
<dbReference type="AlphaFoldDB" id="G0R913"/>
<dbReference type="RefSeq" id="XP_006961794.1">
    <property type="nucleotide sequence ID" value="XM_006961732.1"/>
</dbReference>
<dbReference type="KEGG" id="tre:TRIREDRAFT_103016"/>
<proteinExistence type="predicted"/>
<dbReference type="EMBL" id="GL985056">
    <property type="protein sequence ID" value="EGR52965.1"/>
    <property type="molecule type" value="Genomic_DNA"/>
</dbReference>
<dbReference type="HOGENOM" id="CLU_1830077_0_0_1"/>